<evidence type="ECO:0000259" key="1">
    <source>
        <dbReference type="Pfam" id="PF08414"/>
    </source>
</evidence>
<comment type="caution">
    <text evidence="3">The sequence shown here is derived from an EMBL/GenBank/DDBJ whole genome shotgun (WGS) entry which is preliminary data.</text>
</comment>
<dbReference type="Gene3D" id="1.10.238.10">
    <property type="entry name" value="EF-hand"/>
    <property type="match status" value="1"/>
</dbReference>
<dbReference type="EMBL" id="JAATIQ010000009">
    <property type="protein sequence ID" value="KAF4401903.1"/>
    <property type="molecule type" value="Genomic_DNA"/>
</dbReference>
<dbReference type="Proteomes" id="UP000525078">
    <property type="component" value="Unassembled WGS sequence"/>
</dbReference>
<feature type="domain" description="NADPH oxidase Respiratory burst" evidence="1">
    <location>
        <begin position="78"/>
        <end position="127"/>
    </location>
</feature>
<evidence type="ECO:0000313" key="2">
    <source>
        <dbReference type="EMBL" id="KAF4380789.1"/>
    </source>
</evidence>
<dbReference type="Proteomes" id="UP000583929">
    <property type="component" value="Unassembled WGS sequence"/>
</dbReference>
<dbReference type="GO" id="GO:0004601">
    <property type="term" value="F:peroxidase activity"/>
    <property type="evidence" value="ECO:0007669"/>
    <property type="project" value="InterPro"/>
</dbReference>
<reference evidence="4 5" key="1">
    <citation type="journal article" date="2020" name="bioRxiv">
        <title>Sequence and annotation of 42 cannabis genomes reveals extensive copy number variation in cannabinoid synthesis and pathogen resistance genes.</title>
        <authorList>
            <person name="Mckernan K.J."/>
            <person name="Helbert Y."/>
            <person name="Kane L.T."/>
            <person name="Ebling H."/>
            <person name="Zhang L."/>
            <person name="Liu B."/>
            <person name="Eaton Z."/>
            <person name="Mclaughlin S."/>
            <person name="Kingan S."/>
            <person name="Baybayan P."/>
            <person name="Concepcion G."/>
            <person name="Jordan M."/>
            <person name="Riva A."/>
            <person name="Barbazuk W."/>
            <person name="Harkins T."/>
        </authorList>
    </citation>
    <scope>NUCLEOTIDE SEQUENCE [LARGE SCALE GENOMIC DNA]</scope>
    <source>
        <strain evidence="4 5">cv. Jamaican Lion 4</strain>
        <strain evidence="3">Father</strain>
        <strain evidence="2">Mother</strain>
        <tissue evidence="3">Leaf</tissue>
    </source>
</reference>
<evidence type="ECO:0000313" key="3">
    <source>
        <dbReference type="EMBL" id="KAF4401903.1"/>
    </source>
</evidence>
<keyword evidence="5" id="KW-1185">Reference proteome</keyword>
<sequence length="212" mass="24172">MNFSSPRIIPLQLSMERFAHANQKRSELLRFRAGFHLLEKRRKKLPSNKRDPNSKYKPRFASALQKTCANMITRRTLLSRGLKSLRFLGRTVTGKENDAWRSIAKRFYQHQINGKLYQDKFSACIEINIHHCNKLIHINKTISININSLNHIPASPHATTFSKLLQNITNFLGAYSAVAINIENPKSIFDILSLSLSLSLIAAATTTRSQVE</sequence>
<gene>
    <name evidence="2" type="ORF">F8388_017143</name>
    <name evidence="3" type="ORF">G4B88_017415</name>
</gene>
<organism evidence="3 5">
    <name type="scientific">Cannabis sativa</name>
    <name type="common">Hemp</name>
    <name type="synonym">Marijuana</name>
    <dbReference type="NCBI Taxonomy" id="3483"/>
    <lineage>
        <taxon>Eukaryota</taxon>
        <taxon>Viridiplantae</taxon>
        <taxon>Streptophyta</taxon>
        <taxon>Embryophyta</taxon>
        <taxon>Tracheophyta</taxon>
        <taxon>Spermatophyta</taxon>
        <taxon>Magnoliopsida</taxon>
        <taxon>eudicotyledons</taxon>
        <taxon>Gunneridae</taxon>
        <taxon>Pentapetalae</taxon>
        <taxon>rosids</taxon>
        <taxon>fabids</taxon>
        <taxon>Rosales</taxon>
        <taxon>Cannabaceae</taxon>
        <taxon>Cannabis</taxon>
    </lineage>
</organism>
<dbReference type="InterPro" id="IPR013623">
    <property type="entry name" value="NADPH_Ox"/>
</dbReference>
<proteinExistence type="predicted"/>
<dbReference type="AlphaFoldDB" id="A0A7J6I310"/>
<name>A0A7J6I310_CANSA</name>
<evidence type="ECO:0000313" key="5">
    <source>
        <dbReference type="Proteomes" id="UP000583929"/>
    </source>
</evidence>
<dbReference type="EMBL" id="JAATIP010000064">
    <property type="protein sequence ID" value="KAF4380789.1"/>
    <property type="molecule type" value="Genomic_DNA"/>
</dbReference>
<protein>
    <recommendedName>
        <fullName evidence="1">NADPH oxidase Respiratory burst domain-containing protein</fullName>
    </recommendedName>
</protein>
<accession>A0A7J6I310</accession>
<dbReference type="GO" id="GO:0050664">
    <property type="term" value="F:oxidoreductase activity, acting on NAD(P)H, oxygen as acceptor"/>
    <property type="evidence" value="ECO:0007669"/>
    <property type="project" value="InterPro"/>
</dbReference>
<evidence type="ECO:0000313" key="4">
    <source>
        <dbReference type="Proteomes" id="UP000525078"/>
    </source>
</evidence>
<dbReference type="Pfam" id="PF08414">
    <property type="entry name" value="NADPH_Ox"/>
    <property type="match status" value="1"/>
</dbReference>